<dbReference type="OrthoDB" id="9793120at2"/>
<dbReference type="EMBL" id="FMBM01000002">
    <property type="protein sequence ID" value="SCC80746.1"/>
    <property type="molecule type" value="Genomic_DNA"/>
</dbReference>
<evidence type="ECO:0000256" key="6">
    <source>
        <dbReference type="ARBA" id="ARBA00023145"/>
    </source>
</evidence>
<dbReference type="GO" id="GO:0004014">
    <property type="term" value="F:adenosylmethionine decarboxylase activity"/>
    <property type="evidence" value="ECO:0007669"/>
    <property type="project" value="UniProtKB-EC"/>
</dbReference>
<dbReference type="EMBL" id="LJSX01000040">
    <property type="protein sequence ID" value="KPQ08864.1"/>
    <property type="molecule type" value="Genomic_DNA"/>
</dbReference>
<evidence type="ECO:0000256" key="5">
    <source>
        <dbReference type="ARBA" id="ARBA00023115"/>
    </source>
</evidence>
<dbReference type="AlphaFoldDB" id="A0A0P7XN97"/>
<dbReference type="EC" id="4.1.1.50" evidence="10"/>
<dbReference type="RefSeq" id="WP_074444588.1">
    <property type="nucleotide sequence ID" value="NZ_FMBM01000002.1"/>
</dbReference>
<reference evidence="10 12" key="1">
    <citation type="submission" date="2015-09" db="EMBL/GenBank/DDBJ databases">
        <title>Identification and resolution of microdiversity through metagenomic sequencing of parallel consortia.</title>
        <authorList>
            <person name="Nelson W.C."/>
            <person name="Romine M.F."/>
            <person name="Lindemann S.R."/>
        </authorList>
    </citation>
    <scope>NUCLEOTIDE SEQUENCE [LARGE SCALE GENOMIC DNA]</scope>
    <source>
        <strain evidence="10">HL-109</strain>
    </source>
</reference>
<dbReference type="NCBIfam" id="TIGR03330">
    <property type="entry name" value="SAM_DCase_Bsu"/>
    <property type="match status" value="1"/>
</dbReference>
<name>A0A0P7XN97_9HYPH</name>
<keyword evidence="3" id="KW-0068">Autocatalytic cleavage</keyword>
<dbReference type="Gene3D" id="3.60.90.10">
    <property type="entry name" value="S-adenosylmethionine decarboxylase"/>
    <property type="match status" value="1"/>
</dbReference>
<proteinExistence type="predicted"/>
<accession>A0A0P7XN97</accession>
<dbReference type="Pfam" id="PF02675">
    <property type="entry name" value="AdoMet_dc"/>
    <property type="match status" value="1"/>
</dbReference>
<evidence type="ECO:0000313" key="13">
    <source>
        <dbReference type="Proteomes" id="UP000182800"/>
    </source>
</evidence>
<dbReference type="SUPFAM" id="SSF56276">
    <property type="entry name" value="S-adenosylmethionine decarboxylase"/>
    <property type="match status" value="1"/>
</dbReference>
<dbReference type="Proteomes" id="UP000182800">
    <property type="component" value="Unassembled WGS sequence"/>
</dbReference>
<keyword evidence="5" id="KW-0620">Polyamine biosynthesis</keyword>
<keyword evidence="7 10" id="KW-0456">Lyase</keyword>
<keyword evidence="6" id="KW-0865">Zymogen</keyword>
<dbReference type="Proteomes" id="UP000050497">
    <property type="component" value="Unassembled WGS sequence"/>
</dbReference>
<evidence type="ECO:0000256" key="7">
    <source>
        <dbReference type="ARBA" id="ARBA00023239"/>
    </source>
</evidence>
<sequence>MRIGRHWIGDISGCDANILRDEAALNLLFETALIRAGAQILERQSHVFEGEGGVTGMFLLAESHASYHSYPEHRYLAADFFTCGSCDPAVAADVVIRALRPEAVSTHILERSALESGDPIPALDRSVAQRRQEAIR</sequence>
<organism evidence="10 12">
    <name type="scientific">Saliniramus fredricksonii</name>
    <dbReference type="NCBI Taxonomy" id="1653334"/>
    <lineage>
        <taxon>Bacteria</taxon>
        <taxon>Pseudomonadati</taxon>
        <taxon>Pseudomonadota</taxon>
        <taxon>Alphaproteobacteria</taxon>
        <taxon>Hyphomicrobiales</taxon>
        <taxon>Salinarimonadaceae</taxon>
        <taxon>Saliniramus</taxon>
    </lineage>
</organism>
<gene>
    <name evidence="10" type="primary">speD-2</name>
    <name evidence="11" type="ORF">GA0071312_1674</name>
    <name evidence="10" type="ORF">HLUCCO17_16985</name>
</gene>
<keyword evidence="2" id="KW-0210">Decarboxylase</keyword>
<evidence type="ECO:0000256" key="8">
    <source>
        <dbReference type="ARBA" id="ARBA00023270"/>
    </source>
</evidence>
<reference evidence="11 13" key="2">
    <citation type="submission" date="2016-08" db="EMBL/GenBank/DDBJ databases">
        <authorList>
            <person name="Varghese N."/>
            <person name="Submissions Spin"/>
        </authorList>
    </citation>
    <scope>NUCLEOTIDE SEQUENCE [LARGE SCALE GENOMIC DNA]</scope>
    <source>
        <strain evidence="11 13">HL-109</strain>
    </source>
</reference>
<evidence type="ECO:0000313" key="11">
    <source>
        <dbReference type="EMBL" id="SCC80746.1"/>
    </source>
</evidence>
<evidence type="ECO:0000313" key="12">
    <source>
        <dbReference type="Proteomes" id="UP000050497"/>
    </source>
</evidence>
<keyword evidence="4" id="KW-0745">Spermidine biosynthesis</keyword>
<keyword evidence="9" id="KW-0670">Pyruvate</keyword>
<evidence type="ECO:0000256" key="3">
    <source>
        <dbReference type="ARBA" id="ARBA00022813"/>
    </source>
</evidence>
<keyword evidence="8" id="KW-0704">Schiff base</keyword>
<evidence type="ECO:0000256" key="4">
    <source>
        <dbReference type="ARBA" id="ARBA00023066"/>
    </source>
</evidence>
<dbReference type="PANTHER" id="PTHR33866">
    <property type="entry name" value="S-ADENOSYLMETHIONINE DECARBOXYLASE PROENZYME"/>
    <property type="match status" value="1"/>
</dbReference>
<protein>
    <submittedName>
        <fullName evidence="10 11">S-adenosylmethionine decarboxylase</fullName>
        <ecNumber evidence="10">4.1.1.50</ecNumber>
    </submittedName>
</protein>
<dbReference type="PANTHER" id="PTHR33866:SF2">
    <property type="entry name" value="S-ADENOSYLMETHIONINE DECARBOXYLASE PROENZYME"/>
    <property type="match status" value="1"/>
</dbReference>
<dbReference type="STRING" id="1653334.GA0071312_1674"/>
<dbReference type="InterPro" id="IPR017716">
    <property type="entry name" value="S-AdoMet_deCOase_pro-enz"/>
</dbReference>
<evidence type="ECO:0000256" key="2">
    <source>
        <dbReference type="ARBA" id="ARBA00022793"/>
    </source>
</evidence>
<dbReference type="GO" id="GO:0008295">
    <property type="term" value="P:spermidine biosynthetic process"/>
    <property type="evidence" value="ECO:0007669"/>
    <property type="project" value="UniProtKB-KW"/>
</dbReference>
<evidence type="ECO:0000256" key="9">
    <source>
        <dbReference type="ARBA" id="ARBA00023317"/>
    </source>
</evidence>
<dbReference type="InterPro" id="IPR003826">
    <property type="entry name" value="AdoMetDC_fam_prok"/>
</dbReference>
<dbReference type="GO" id="GO:0005829">
    <property type="term" value="C:cytosol"/>
    <property type="evidence" value="ECO:0007669"/>
    <property type="project" value="TreeGrafter"/>
</dbReference>
<dbReference type="InterPro" id="IPR016067">
    <property type="entry name" value="S-AdoMet_deCO2ase_core"/>
</dbReference>
<keyword evidence="13" id="KW-1185">Reference proteome</keyword>
<comment type="caution">
    <text evidence="10">The sequence shown here is derived from an EMBL/GenBank/DDBJ whole genome shotgun (WGS) entry which is preliminary data.</text>
</comment>
<comment type="cofactor">
    <cofactor evidence="1">
        <name>pyruvate</name>
        <dbReference type="ChEBI" id="CHEBI:15361"/>
    </cofactor>
</comment>
<evidence type="ECO:0000256" key="1">
    <source>
        <dbReference type="ARBA" id="ARBA00001928"/>
    </source>
</evidence>
<evidence type="ECO:0000313" key="10">
    <source>
        <dbReference type="EMBL" id="KPQ08864.1"/>
    </source>
</evidence>